<evidence type="ECO:0000313" key="1">
    <source>
        <dbReference type="EMBL" id="MBB6214460.1"/>
    </source>
</evidence>
<comment type="caution">
    <text evidence="1">The sequence shown here is derived from an EMBL/GenBank/DDBJ whole genome shotgun (WGS) entry which is preliminary data.</text>
</comment>
<dbReference type="Proteomes" id="UP000579281">
    <property type="component" value="Unassembled WGS sequence"/>
</dbReference>
<reference evidence="1 2" key="1">
    <citation type="submission" date="2020-08" db="EMBL/GenBank/DDBJ databases">
        <title>Genomic Encyclopedia of Type Strains, Phase IV (KMG-IV): sequencing the most valuable type-strain genomes for metagenomic binning, comparative biology and taxonomic classification.</title>
        <authorList>
            <person name="Goeker M."/>
        </authorList>
    </citation>
    <scope>NUCLEOTIDE SEQUENCE [LARGE SCALE GENOMIC DNA]</scope>
    <source>
        <strain evidence="1 2">DSM 103526</strain>
    </source>
</reference>
<dbReference type="AlphaFoldDB" id="A0A841KQT9"/>
<accession>A0A841KQT9</accession>
<sequence>MKILINKISRMTEDIIVDFSMEFGSGKAAWNGYRKPEQGKQYNVEYDITDPLRWEKDVVLSKEKNFKIFMKQGTTFITGILEKVYNDGVADLRFGKSIIQLEIQGKNIPKGQYVEVKADSLEVYDVNY</sequence>
<dbReference type="EMBL" id="JACHEN010000002">
    <property type="protein sequence ID" value="MBB6214460.1"/>
    <property type="molecule type" value="Genomic_DNA"/>
</dbReference>
<proteinExistence type="predicted"/>
<protein>
    <submittedName>
        <fullName evidence="1">Uncharacterized protein</fullName>
    </submittedName>
</protein>
<dbReference type="RefSeq" id="WP_184307913.1">
    <property type="nucleotide sequence ID" value="NZ_JACHEN010000002.1"/>
</dbReference>
<organism evidence="1 2">
    <name type="scientific">Anaerosolibacter carboniphilus</name>
    <dbReference type="NCBI Taxonomy" id="1417629"/>
    <lineage>
        <taxon>Bacteria</taxon>
        <taxon>Bacillati</taxon>
        <taxon>Bacillota</taxon>
        <taxon>Clostridia</taxon>
        <taxon>Peptostreptococcales</taxon>
        <taxon>Thermotaleaceae</taxon>
        <taxon>Anaerosolibacter</taxon>
    </lineage>
</organism>
<keyword evidence="2" id="KW-1185">Reference proteome</keyword>
<evidence type="ECO:0000313" key="2">
    <source>
        <dbReference type="Proteomes" id="UP000579281"/>
    </source>
</evidence>
<name>A0A841KQT9_9FIRM</name>
<gene>
    <name evidence="1" type="ORF">HNQ80_000540</name>
</gene>